<dbReference type="InterPro" id="IPR050557">
    <property type="entry name" value="RTX_toxin/Mannuronan_C5-epim"/>
</dbReference>
<sequence length="211" mass="21074">MPPKPLSLDSLDKVVGGAFQQTGAGNDMVTGTGQDDVIFSGSGNDTIAAGAGNDQVFGEAGNDLISGGVGNDLLFGGDGHDTLNGGAGQDQLQGGEGNDSLDGGVGDGAADVAYGGAGNDSFIWAPSDGSDRFEGGSGTDTLQLDNVNLHQLQSSLALDGNVNLQMHVGSSPQGPTVSFTDAQGNPATFSGTINIGGETLRFSEIEKIQLV</sequence>
<organism evidence="4 5">
    <name type="scientific">Roseomonas populi</name>
    <dbReference type="NCBI Taxonomy" id="3121582"/>
    <lineage>
        <taxon>Bacteria</taxon>
        <taxon>Pseudomonadati</taxon>
        <taxon>Pseudomonadota</taxon>
        <taxon>Alphaproteobacteria</taxon>
        <taxon>Acetobacterales</taxon>
        <taxon>Roseomonadaceae</taxon>
        <taxon>Roseomonas</taxon>
    </lineage>
</organism>
<name>A0ABT1XAA1_9PROT</name>
<dbReference type="Proteomes" id="UP001524642">
    <property type="component" value="Unassembled WGS sequence"/>
</dbReference>
<keyword evidence="5" id="KW-1185">Reference proteome</keyword>
<dbReference type="PANTHER" id="PTHR38340">
    <property type="entry name" value="S-LAYER PROTEIN"/>
    <property type="match status" value="1"/>
</dbReference>
<evidence type="ECO:0000256" key="1">
    <source>
        <dbReference type="ARBA" id="ARBA00004613"/>
    </source>
</evidence>
<dbReference type="InterPro" id="IPR018511">
    <property type="entry name" value="Hemolysin-typ_Ca-bd_CS"/>
</dbReference>
<gene>
    <name evidence="4" type="ORF">NRP21_23520</name>
</gene>
<protein>
    <recommendedName>
        <fullName evidence="6">Calcium-binding protein</fullName>
    </recommendedName>
</protein>
<evidence type="ECO:0000256" key="2">
    <source>
        <dbReference type="ARBA" id="ARBA00022525"/>
    </source>
</evidence>
<proteinExistence type="predicted"/>
<dbReference type="RefSeq" id="WP_257718681.1">
    <property type="nucleotide sequence ID" value="NZ_JANJOU010000028.1"/>
</dbReference>
<accession>A0ABT1XAA1</accession>
<evidence type="ECO:0008006" key="6">
    <source>
        <dbReference type="Google" id="ProtNLM"/>
    </source>
</evidence>
<reference evidence="4 5" key="1">
    <citation type="submission" date="2022-06" db="EMBL/GenBank/DDBJ databases">
        <title>Roseomonas CN29.</title>
        <authorList>
            <person name="Cheng Y."/>
            <person name="He X."/>
        </authorList>
    </citation>
    <scope>NUCLEOTIDE SEQUENCE [LARGE SCALE GENOMIC DNA]</scope>
    <source>
        <strain evidence="4 5">CN29</strain>
    </source>
</reference>
<dbReference type="Pfam" id="PF00353">
    <property type="entry name" value="HemolysinCabind"/>
    <property type="match status" value="3"/>
</dbReference>
<dbReference type="PANTHER" id="PTHR38340:SF1">
    <property type="entry name" value="S-LAYER PROTEIN"/>
    <property type="match status" value="1"/>
</dbReference>
<dbReference type="SUPFAM" id="SSF51120">
    <property type="entry name" value="beta-Roll"/>
    <property type="match status" value="1"/>
</dbReference>
<comment type="subcellular location">
    <subcellularLocation>
        <location evidence="1">Secreted</location>
    </subcellularLocation>
</comment>
<dbReference type="InterPro" id="IPR011049">
    <property type="entry name" value="Serralysin-like_metalloprot_C"/>
</dbReference>
<evidence type="ECO:0000256" key="3">
    <source>
        <dbReference type="SAM" id="MobiDB-lite"/>
    </source>
</evidence>
<dbReference type="InterPro" id="IPR001343">
    <property type="entry name" value="Hemolysn_Ca-bd"/>
</dbReference>
<feature type="region of interest" description="Disordered" evidence="3">
    <location>
        <begin position="80"/>
        <end position="106"/>
    </location>
</feature>
<dbReference type="EMBL" id="JANJOU010000028">
    <property type="protein sequence ID" value="MCR0985028.1"/>
    <property type="molecule type" value="Genomic_DNA"/>
</dbReference>
<comment type="caution">
    <text evidence="4">The sequence shown here is derived from an EMBL/GenBank/DDBJ whole genome shotgun (WGS) entry which is preliminary data.</text>
</comment>
<keyword evidence="2" id="KW-0964">Secreted</keyword>
<evidence type="ECO:0000313" key="5">
    <source>
        <dbReference type="Proteomes" id="UP001524642"/>
    </source>
</evidence>
<dbReference type="PROSITE" id="PS00330">
    <property type="entry name" value="HEMOLYSIN_CALCIUM"/>
    <property type="match status" value="3"/>
</dbReference>
<dbReference type="PRINTS" id="PR00313">
    <property type="entry name" value="CABNDNGRPT"/>
</dbReference>
<evidence type="ECO:0000313" key="4">
    <source>
        <dbReference type="EMBL" id="MCR0985028.1"/>
    </source>
</evidence>
<dbReference type="Gene3D" id="2.150.10.10">
    <property type="entry name" value="Serralysin-like metalloprotease, C-terminal"/>
    <property type="match status" value="1"/>
</dbReference>